<evidence type="ECO:0000256" key="2">
    <source>
        <dbReference type="ARBA" id="ARBA00023125"/>
    </source>
</evidence>
<dbReference type="SMART" id="SM01134">
    <property type="entry name" value="DeoRC"/>
    <property type="match status" value="1"/>
</dbReference>
<gene>
    <name evidence="6" type="ORF">QM524_22335</name>
</gene>
<accession>A0ABT6YEG4</accession>
<dbReference type="CDD" id="cd00090">
    <property type="entry name" value="HTH_ARSR"/>
    <property type="match status" value="1"/>
</dbReference>
<dbReference type="Gene3D" id="1.10.10.10">
    <property type="entry name" value="Winged helix-like DNA-binding domain superfamily/Winged helix DNA-binding domain"/>
    <property type="match status" value="1"/>
</dbReference>
<dbReference type="RefSeq" id="WP_283346311.1">
    <property type="nucleotide sequence ID" value="NZ_JASHIF010000024.1"/>
</dbReference>
<dbReference type="InterPro" id="IPR001845">
    <property type="entry name" value="HTH_ArsR_DNA-bd_dom"/>
</dbReference>
<dbReference type="InterPro" id="IPR037171">
    <property type="entry name" value="NagB/RpiA_transferase-like"/>
</dbReference>
<dbReference type="EMBL" id="JASHIF010000024">
    <property type="protein sequence ID" value="MDI9861978.1"/>
    <property type="molecule type" value="Genomic_DNA"/>
</dbReference>
<evidence type="ECO:0000256" key="3">
    <source>
        <dbReference type="ARBA" id="ARBA00023163"/>
    </source>
</evidence>
<dbReference type="InterPro" id="IPR050313">
    <property type="entry name" value="Carb_Metab_HTH_regulators"/>
</dbReference>
<evidence type="ECO:0000259" key="4">
    <source>
        <dbReference type="PROSITE" id="PS50987"/>
    </source>
</evidence>
<dbReference type="PROSITE" id="PS50987">
    <property type="entry name" value="HTH_ARSR_2"/>
    <property type="match status" value="1"/>
</dbReference>
<keyword evidence="1" id="KW-0805">Transcription regulation</keyword>
<proteinExistence type="predicted"/>
<dbReference type="Gene3D" id="3.40.50.1360">
    <property type="match status" value="1"/>
</dbReference>
<dbReference type="PROSITE" id="PS51000">
    <property type="entry name" value="HTH_DEOR_2"/>
    <property type="match status" value="1"/>
</dbReference>
<dbReference type="SUPFAM" id="SSF46785">
    <property type="entry name" value="Winged helix' DNA-binding domain"/>
    <property type="match status" value="1"/>
</dbReference>
<dbReference type="PANTHER" id="PTHR30363">
    <property type="entry name" value="HTH-TYPE TRANSCRIPTIONAL REGULATOR SRLR-RELATED"/>
    <property type="match status" value="1"/>
</dbReference>
<reference evidence="6 7" key="1">
    <citation type="submission" date="2023-05" db="EMBL/GenBank/DDBJ databases">
        <title>Novel species of genus Flectobacillus isolated from stream in China.</title>
        <authorList>
            <person name="Lu H."/>
        </authorList>
    </citation>
    <scope>NUCLEOTIDE SEQUENCE [LARGE SCALE GENOMIC DNA]</scope>
    <source>
        <strain evidence="6 7">KCTC 42575</strain>
    </source>
</reference>
<dbReference type="InterPro" id="IPR036388">
    <property type="entry name" value="WH-like_DNA-bd_sf"/>
</dbReference>
<evidence type="ECO:0000256" key="1">
    <source>
        <dbReference type="ARBA" id="ARBA00023015"/>
    </source>
</evidence>
<feature type="domain" description="HTH deoR-type" evidence="5">
    <location>
        <begin position="3"/>
        <end position="58"/>
    </location>
</feature>
<dbReference type="InterPro" id="IPR018356">
    <property type="entry name" value="Tscrpt_reg_HTH_DeoR_CS"/>
</dbReference>
<evidence type="ECO:0000313" key="7">
    <source>
        <dbReference type="Proteomes" id="UP001236507"/>
    </source>
</evidence>
<dbReference type="InterPro" id="IPR011991">
    <property type="entry name" value="ArsR-like_HTH"/>
</dbReference>
<dbReference type="Pfam" id="PF08220">
    <property type="entry name" value="HTH_DeoR"/>
    <property type="match status" value="1"/>
</dbReference>
<dbReference type="SUPFAM" id="SSF100950">
    <property type="entry name" value="NagB/RpiA/CoA transferase-like"/>
    <property type="match status" value="1"/>
</dbReference>
<dbReference type="InterPro" id="IPR014036">
    <property type="entry name" value="DeoR-like_C"/>
</dbReference>
<feature type="domain" description="HTH arsR-type" evidence="4">
    <location>
        <begin position="1"/>
        <end position="82"/>
    </location>
</feature>
<evidence type="ECO:0000313" key="6">
    <source>
        <dbReference type="EMBL" id="MDI9861978.1"/>
    </source>
</evidence>
<keyword evidence="2 6" id="KW-0238">DNA-binding</keyword>
<keyword evidence="3" id="KW-0804">Transcription</keyword>
<dbReference type="GO" id="GO:0003677">
    <property type="term" value="F:DNA binding"/>
    <property type="evidence" value="ECO:0007669"/>
    <property type="project" value="UniProtKB-KW"/>
</dbReference>
<protein>
    <submittedName>
        <fullName evidence="6">DeoR/GlpR family DNA-binding transcription regulator</fullName>
    </submittedName>
</protein>
<dbReference type="InterPro" id="IPR001034">
    <property type="entry name" value="DeoR_HTH"/>
</dbReference>
<dbReference type="InterPro" id="IPR036390">
    <property type="entry name" value="WH_DNA-bd_sf"/>
</dbReference>
<dbReference type="PRINTS" id="PR00037">
    <property type="entry name" value="HTHLACR"/>
</dbReference>
<dbReference type="PANTHER" id="PTHR30363:SF44">
    <property type="entry name" value="AGA OPERON TRANSCRIPTIONAL REPRESSOR-RELATED"/>
    <property type="match status" value="1"/>
</dbReference>
<dbReference type="PROSITE" id="PS00894">
    <property type="entry name" value="HTH_DEOR_1"/>
    <property type="match status" value="1"/>
</dbReference>
<comment type="caution">
    <text evidence="6">The sequence shown here is derived from an EMBL/GenBank/DDBJ whole genome shotgun (WGS) entry which is preliminary data.</text>
</comment>
<dbReference type="Proteomes" id="UP001236507">
    <property type="component" value="Unassembled WGS sequence"/>
</dbReference>
<evidence type="ECO:0000259" key="5">
    <source>
        <dbReference type="PROSITE" id="PS51000"/>
    </source>
</evidence>
<name>A0ABT6YEG4_9BACT</name>
<organism evidence="6 7">
    <name type="scientific">Flectobacillus roseus</name>
    <dbReference type="NCBI Taxonomy" id="502259"/>
    <lineage>
        <taxon>Bacteria</taxon>
        <taxon>Pseudomonadati</taxon>
        <taxon>Bacteroidota</taxon>
        <taxon>Cytophagia</taxon>
        <taxon>Cytophagales</taxon>
        <taxon>Flectobacillaceae</taxon>
        <taxon>Flectobacillus</taxon>
    </lineage>
</organism>
<dbReference type="SMART" id="SM00420">
    <property type="entry name" value="HTH_DEOR"/>
    <property type="match status" value="1"/>
</dbReference>
<dbReference type="Pfam" id="PF00455">
    <property type="entry name" value="DeoRC"/>
    <property type="match status" value="1"/>
</dbReference>
<keyword evidence="7" id="KW-1185">Reference proteome</keyword>
<sequence>MLPNQRREKILELLKEDGSAKVADLARLFKVTEVTIRQDLEKLEAEDLIIKEHGGAYLKNVEDQVKSFSLVHQDNLDKKEKIAEKCLEYIDSGDTIILDSGSTTTEIAKKIKHSGIRNLTIITNALNIAMMLGAEPSIEVIMTGGEFKPPTLSLTGQKAADFFKGLNVQKLFLATAGISLKSGLTYPSISDLVVKKAMIDAAEITYLVADSTKIGKSALASLGALSLIDYIITDDAIEDKHKEVFRDNEIEVIIA</sequence>